<proteinExistence type="predicted"/>
<dbReference type="InterPro" id="IPR011701">
    <property type="entry name" value="MFS"/>
</dbReference>
<feature type="transmembrane region" description="Helical" evidence="7">
    <location>
        <begin position="196"/>
        <end position="214"/>
    </location>
</feature>
<feature type="transmembrane region" description="Helical" evidence="7">
    <location>
        <begin position="330"/>
        <end position="347"/>
    </location>
</feature>
<dbReference type="OrthoDB" id="102502at2"/>
<protein>
    <submittedName>
        <fullName evidence="9">EmrB/QacA subfamily drug resistance transporter</fullName>
    </submittedName>
</protein>
<dbReference type="Gene3D" id="1.20.1250.20">
    <property type="entry name" value="MFS general substrate transporter like domains"/>
    <property type="match status" value="1"/>
</dbReference>
<feature type="transmembrane region" description="Helical" evidence="7">
    <location>
        <begin position="266"/>
        <end position="292"/>
    </location>
</feature>
<accession>A0A4R3K3S1</accession>
<feature type="transmembrane region" description="Helical" evidence="7">
    <location>
        <begin position="77"/>
        <end position="100"/>
    </location>
</feature>
<organism evidence="9 10">
    <name type="scientific">Pectinatus cerevisiiphilus</name>
    <dbReference type="NCBI Taxonomy" id="86956"/>
    <lineage>
        <taxon>Bacteria</taxon>
        <taxon>Bacillati</taxon>
        <taxon>Bacillota</taxon>
        <taxon>Negativicutes</taxon>
        <taxon>Selenomonadales</taxon>
        <taxon>Selenomonadaceae</taxon>
        <taxon>Pectinatus</taxon>
    </lineage>
</organism>
<dbReference type="GO" id="GO:0022857">
    <property type="term" value="F:transmembrane transporter activity"/>
    <property type="evidence" value="ECO:0007669"/>
    <property type="project" value="InterPro"/>
</dbReference>
<evidence type="ECO:0000256" key="4">
    <source>
        <dbReference type="ARBA" id="ARBA00022692"/>
    </source>
</evidence>
<dbReference type="InterPro" id="IPR036259">
    <property type="entry name" value="MFS_trans_sf"/>
</dbReference>
<comment type="subcellular location">
    <subcellularLocation>
        <location evidence="1">Cell membrane</location>
        <topology evidence="1">Multi-pass membrane protein</topology>
    </subcellularLocation>
</comment>
<evidence type="ECO:0000313" key="9">
    <source>
        <dbReference type="EMBL" id="TCS77378.1"/>
    </source>
</evidence>
<comment type="caution">
    <text evidence="9">The sequence shown here is derived from an EMBL/GenBank/DDBJ whole genome shotgun (WGS) entry which is preliminary data.</text>
</comment>
<dbReference type="PANTHER" id="PTHR42718:SF46">
    <property type="entry name" value="BLR6921 PROTEIN"/>
    <property type="match status" value="1"/>
</dbReference>
<dbReference type="SUPFAM" id="SSF103473">
    <property type="entry name" value="MFS general substrate transporter"/>
    <property type="match status" value="1"/>
</dbReference>
<name>A0A4R3K3S1_9FIRM</name>
<dbReference type="Pfam" id="PF07690">
    <property type="entry name" value="MFS_1"/>
    <property type="match status" value="1"/>
</dbReference>
<feature type="transmembrane region" description="Helical" evidence="7">
    <location>
        <begin position="12"/>
        <end position="33"/>
    </location>
</feature>
<evidence type="ECO:0000256" key="6">
    <source>
        <dbReference type="ARBA" id="ARBA00023136"/>
    </source>
</evidence>
<evidence type="ECO:0000256" key="1">
    <source>
        <dbReference type="ARBA" id="ARBA00004651"/>
    </source>
</evidence>
<evidence type="ECO:0000256" key="7">
    <source>
        <dbReference type="SAM" id="Phobius"/>
    </source>
</evidence>
<sequence>MEAAEKKTQYLTIGLALAIFMSSLDTSVVNVVLPTLVKVFKASFAQVQWVVLSYLLVISSVIVGVGKIGDIFGKKRLCLIGVFIFTAASVLCGLSENILLLIGNRAIQGVGAAVIMALSFAIAQEAIPKDKIVRAMTILTAMISLGFAVGPTTGGFFIERFGWQSIFFFNLPIGIIAFLLIKEALPADQKQKNNGFDIKGMVSLATALAAYIWAMTLSEVYGFLSIQVGLLLLAALFIGSYFIWVEKRGEAPLIPLYIFRDKILSASLIASVFVYSNMTCAQMLAAFFLAGVNGFSELQIGIALSVGPVITTVCGFIAGYLEKYFTERSIMVMGILIMVLGNLFMTTMEASNSYWDFCWRIAFMNGGLAFFQTPNNLLVMGNAAPEQRGIVSGLLALGRNLGLVTGAAVMSTIFALFIIRAAGAEATNAMADPKILVSAYHYTFFIMVAYMLLTAIVLVYGIKKKETV</sequence>
<evidence type="ECO:0000256" key="2">
    <source>
        <dbReference type="ARBA" id="ARBA00022448"/>
    </source>
</evidence>
<feature type="transmembrane region" description="Helical" evidence="7">
    <location>
        <begin position="106"/>
        <end position="123"/>
    </location>
</feature>
<dbReference type="PRINTS" id="PR01036">
    <property type="entry name" value="TCRTETB"/>
</dbReference>
<dbReference type="PROSITE" id="PS50850">
    <property type="entry name" value="MFS"/>
    <property type="match status" value="1"/>
</dbReference>
<keyword evidence="5 7" id="KW-1133">Transmembrane helix</keyword>
<dbReference type="Proteomes" id="UP000295188">
    <property type="component" value="Unassembled WGS sequence"/>
</dbReference>
<feature type="transmembrane region" description="Helical" evidence="7">
    <location>
        <begin position="164"/>
        <end position="184"/>
    </location>
</feature>
<dbReference type="Gene3D" id="1.20.1720.10">
    <property type="entry name" value="Multidrug resistance protein D"/>
    <property type="match status" value="1"/>
</dbReference>
<feature type="transmembrane region" description="Helical" evidence="7">
    <location>
        <begin position="439"/>
        <end position="462"/>
    </location>
</feature>
<feature type="transmembrane region" description="Helical" evidence="7">
    <location>
        <begin position="45"/>
        <end position="65"/>
    </location>
</feature>
<keyword evidence="4 7" id="KW-0812">Transmembrane</keyword>
<dbReference type="AlphaFoldDB" id="A0A4R3K3S1"/>
<evidence type="ECO:0000256" key="5">
    <source>
        <dbReference type="ARBA" id="ARBA00022989"/>
    </source>
</evidence>
<dbReference type="EMBL" id="SMAA01000016">
    <property type="protein sequence ID" value="TCS77378.1"/>
    <property type="molecule type" value="Genomic_DNA"/>
</dbReference>
<dbReference type="PANTHER" id="PTHR42718">
    <property type="entry name" value="MAJOR FACILITATOR SUPERFAMILY MULTIDRUG TRANSPORTER MFSC"/>
    <property type="match status" value="1"/>
</dbReference>
<keyword evidence="6 7" id="KW-0472">Membrane</keyword>
<evidence type="ECO:0000313" key="10">
    <source>
        <dbReference type="Proteomes" id="UP000295188"/>
    </source>
</evidence>
<feature type="transmembrane region" description="Helical" evidence="7">
    <location>
        <begin position="400"/>
        <end position="419"/>
    </location>
</feature>
<keyword evidence="10" id="KW-1185">Reference proteome</keyword>
<evidence type="ECO:0000256" key="3">
    <source>
        <dbReference type="ARBA" id="ARBA00022475"/>
    </source>
</evidence>
<keyword evidence="3" id="KW-1003">Cell membrane</keyword>
<feature type="transmembrane region" description="Helical" evidence="7">
    <location>
        <begin position="220"/>
        <end position="245"/>
    </location>
</feature>
<dbReference type="CDD" id="cd17321">
    <property type="entry name" value="MFS_MMR_MDR_like"/>
    <property type="match status" value="1"/>
</dbReference>
<dbReference type="InterPro" id="IPR020846">
    <property type="entry name" value="MFS_dom"/>
</dbReference>
<keyword evidence="2" id="KW-0813">Transport</keyword>
<feature type="transmembrane region" description="Helical" evidence="7">
    <location>
        <begin position="298"/>
        <end position="318"/>
    </location>
</feature>
<feature type="domain" description="Major facilitator superfamily (MFS) profile" evidence="8">
    <location>
        <begin position="11"/>
        <end position="466"/>
    </location>
</feature>
<dbReference type="GO" id="GO:0005886">
    <property type="term" value="C:plasma membrane"/>
    <property type="evidence" value="ECO:0007669"/>
    <property type="project" value="UniProtKB-SubCell"/>
</dbReference>
<evidence type="ECO:0000259" key="8">
    <source>
        <dbReference type="PROSITE" id="PS50850"/>
    </source>
</evidence>
<feature type="transmembrane region" description="Helical" evidence="7">
    <location>
        <begin position="359"/>
        <end position="379"/>
    </location>
</feature>
<gene>
    <name evidence="9" type="ORF">EDC37_11643</name>
</gene>
<reference evidence="9 10" key="1">
    <citation type="submission" date="2019-03" db="EMBL/GenBank/DDBJ databases">
        <title>Genomic Encyclopedia of Type Strains, Phase IV (KMG-IV): sequencing the most valuable type-strain genomes for metagenomic binning, comparative biology and taxonomic classification.</title>
        <authorList>
            <person name="Goeker M."/>
        </authorList>
    </citation>
    <scope>NUCLEOTIDE SEQUENCE [LARGE SCALE GENOMIC DNA]</scope>
    <source>
        <strain evidence="9 10">DSM 20467</strain>
    </source>
</reference>
<feature type="transmembrane region" description="Helical" evidence="7">
    <location>
        <begin position="135"/>
        <end position="158"/>
    </location>
</feature>
<dbReference type="RefSeq" id="WP_132550941.1">
    <property type="nucleotide sequence ID" value="NZ_SMAA01000016.1"/>
</dbReference>